<protein>
    <submittedName>
        <fullName evidence="1">Uncharacterized protein</fullName>
    </submittedName>
</protein>
<sequence length="44" mass="4929">MGYELGGAYIGQMMAKDAMYKAMYGKTAKKKASFISRMLKKMAK</sequence>
<organism evidence="1 2">
    <name type="scientific">Vibrio vulnificus</name>
    <dbReference type="NCBI Taxonomy" id="672"/>
    <lineage>
        <taxon>Bacteria</taxon>
        <taxon>Pseudomonadati</taxon>
        <taxon>Pseudomonadota</taxon>
        <taxon>Gammaproteobacteria</taxon>
        <taxon>Vibrionales</taxon>
        <taxon>Vibrionaceae</taxon>
        <taxon>Vibrio</taxon>
    </lineage>
</organism>
<gene>
    <name evidence="1" type="ORF">CRN52_16110</name>
</gene>
<evidence type="ECO:0000313" key="1">
    <source>
        <dbReference type="EMBL" id="POB45499.1"/>
    </source>
</evidence>
<comment type="caution">
    <text evidence="1">The sequence shown here is derived from an EMBL/GenBank/DDBJ whole genome shotgun (WGS) entry which is preliminary data.</text>
</comment>
<dbReference type="RefSeq" id="WP_011152400.1">
    <property type="nucleotide sequence ID" value="NZ_AP026553.1"/>
</dbReference>
<reference evidence="1 2" key="1">
    <citation type="journal article" date="2018" name="Front. Microbiol.">
        <title>Phylogeny of Vibrio vulnificus from the Analysis of the Core-Genome: Implications for Intra-Species Taxonomy.</title>
        <authorList>
            <person name="Roig F.J."/>
            <person name="Gonzalez-Candelas F."/>
            <person name="Sanjuan E."/>
            <person name="Fouz B."/>
            <person name="Feil E.J."/>
            <person name="Llorens C."/>
            <person name="Baker-Austin C."/>
            <person name="Oliver J.D."/>
            <person name="Danin-Poleg Y."/>
            <person name="Gibas C.J."/>
            <person name="Kashi Y."/>
            <person name="Gulig P.A."/>
            <person name="Morrison S.S."/>
            <person name="Amaro C."/>
        </authorList>
    </citation>
    <scope>NUCLEOTIDE SEQUENCE [LARGE SCALE GENOMIC DNA]</scope>
    <source>
        <strain evidence="1 2">CECT4608</strain>
    </source>
</reference>
<dbReference type="EMBL" id="PDGH01000113">
    <property type="protein sequence ID" value="POB45499.1"/>
    <property type="molecule type" value="Genomic_DNA"/>
</dbReference>
<accession>A0A2S3QZY6</accession>
<dbReference type="KEGG" id="vvl:VV93_v1c40710"/>
<evidence type="ECO:0000313" key="2">
    <source>
        <dbReference type="Proteomes" id="UP000237466"/>
    </source>
</evidence>
<proteinExistence type="predicted"/>
<dbReference type="Proteomes" id="UP000237466">
    <property type="component" value="Unassembled WGS sequence"/>
</dbReference>
<dbReference type="AlphaFoldDB" id="A0A2S3QZY6"/>
<name>A0A2S3QZY6_VIBVL</name>